<evidence type="ECO:0000256" key="2">
    <source>
        <dbReference type="PROSITE-ProRule" id="PRU00335"/>
    </source>
</evidence>
<keyword evidence="5" id="KW-1185">Reference proteome</keyword>
<comment type="caution">
    <text evidence="4">The sequence shown here is derived from an EMBL/GenBank/DDBJ whole genome shotgun (WGS) entry which is preliminary data.</text>
</comment>
<dbReference type="SUPFAM" id="SSF46689">
    <property type="entry name" value="Homeodomain-like"/>
    <property type="match status" value="1"/>
</dbReference>
<evidence type="ECO:0000256" key="1">
    <source>
        <dbReference type="ARBA" id="ARBA00023125"/>
    </source>
</evidence>
<dbReference type="SUPFAM" id="SSF48498">
    <property type="entry name" value="Tetracyclin repressor-like, C-terminal domain"/>
    <property type="match status" value="1"/>
</dbReference>
<dbReference type="Gene3D" id="1.10.357.10">
    <property type="entry name" value="Tetracycline Repressor, domain 2"/>
    <property type="match status" value="1"/>
</dbReference>
<feature type="DNA-binding region" description="H-T-H motif" evidence="2">
    <location>
        <begin position="28"/>
        <end position="47"/>
    </location>
</feature>
<dbReference type="PANTHER" id="PTHR30055:SF200">
    <property type="entry name" value="HTH-TYPE TRANSCRIPTIONAL REPRESSOR BDCR"/>
    <property type="match status" value="1"/>
</dbReference>
<protein>
    <submittedName>
        <fullName evidence="4">TetR/AcrR family transcriptional regulator</fullName>
    </submittedName>
</protein>
<gene>
    <name evidence="4" type="ORF">ACFQ3F_02820</name>
</gene>
<accession>A0ABW3VVY8</accession>
<dbReference type="PROSITE" id="PS50977">
    <property type="entry name" value="HTH_TETR_2"/>
    <property type="match status" value="1"/>
</dbReference>
<dbReference type="RefSeq" id="WP_379228079.1">
    <property type="nucleotide sequence ID" value="NZ_JBHTLX010000005.1"/>
</dbReference>
<name>A0ABW3VVY8_9ACTN</name>
<organism evidence="4 5">
    <name type="scientific">Nocardioides ginsengisoli</name>
    <dbReference type="NCBI Taxonomy" id="363868"/>
    <lineage>
        <taxon>Bacteria</taxon>
        <taxon>Bacillati</taxon>
        <taxon>Actinomycetota</taxon>
        <taxon>Actinomycetes</taxon>
        <taxon>Propionibacteriales</taxon>
        <taxon>Nocardioidaceae</taxon>
        <taxon>Nocardioides</taxon>
    </lineage>
</organism>
<dbReference type="Pfam" id="PF00440">
    <property type="entry name" value="TetR_N"/>
    <property type="match status" value="1"/>
</dbReference>
<dbReference type="Proteomes" id="UP001597229">
    <property type="component" value="Unassembled WGS sequence"/>
</dbReference>
<dbReference type="InterPro" id="IPR036271">
    <property type="entry name" value="Tet_transcr_reg_TetR-rel_C_sf"/>
</dbReference>
<evidence type="ECO:0000313" key="5">
    <source>
        <dbReference type="Proteomes" id="UP001597229"/>
    </source>
</evidence>
<dbReference type="PANTHER" id="PTHR30055">
    <property type="entry name" value="HTH-TYPE TRANSCRIPTIONAL REGULATOR RUTR"/>
    <property type="match status" value="1"/>
</dbReference>
<keyword evidence="1 2" id="KW-0238">DNA-binding</keyword>
<dbReference type="InterPro" id="IPR041490">
    <property type="entry name" value="KstR2_TetR_C"/>
</dbReference>
<evidence type="ECO:0000259" key="3">
    <source>
        <dbReference type="PROSITE" id="PS50977"/>
    </source>
</evidence>
<evidence type="ECO:0000313" key="4">
    <source>
        <dbReference type="EMBL" id="MFD1246712.1"/>
    </source>
</evidence>
<feature type="domain" description="HTH tetR-type" evidence="3">
    <location>
        <begin position="5"/>
        <end position="65"/>
    </location>
</feature>
<dbReference type="EMBL" id="JBHTLX010000005">
    <property type="protein sequence ID" value="MFD1246712.1"/>
    <property type="molecule type" value="Genomic_DNA"/>
</dbReference>
<dbReference type="InterPro" id="IPR009057">
    <property type="entry name" value="Homeodomain-like_sf"/>
</dbReference>
<sequence>MQDYTPAQERVLDAAAAAFSEHGFGGTSTRDIAVRAGRSPAAVYVHYRSKEDLLFAVSRRGHDAAHRAMIEASADAASPTERLGTMVHASTLWHLENARVARVVQYEYGALTEPHRGVIADLRRQTTQLIVDVIAEGDASGDFDVDDIAGTARAVLSLSIDLVRWFSPDRLDQAARIARLNVALAQRMVGADPPRSAPTIRCASR</sequence>
<dbReference type="InterPro" id="IPR050109">
    <property type="entry name" value="HTH-type_TetR-like_transc_reg"/>
</dbReference>
<dbReference type="PRINTS" id="PR00455">
    <property type="entry name" value="HTHTETR"/>
</dbReference>
<dbReference type="Pfam" id="PF17932">
    <property type="entry name" value="TetR_C_24"/>
    <property type="match status" value="1"/>
</dbReference>
<reference evidence="5" key="1">
    <citation type="journal article" date="2019" name="Int. J. Syst. Evol. Microbiol.">
        <title>The Global Catalogue of Microorganisms (GCM) 10K type strain sequencing project: providing services to taxonomists for standard genome sequencing and annotation.</title>
        <authorList>
            <consortium name="The Broad Institute Genomics Platform"/>
            <consortium name="The Broad Institute Genome Sequencing Center for Infectious Disease"/>
            <person name="Wu L."/>
            <person name="Ma J."/>
        </authorList>
    </citation>
    <scope>NUCLEOTIDE SEQUENCE [LARGE SCALE GENOMIC DNA]</scope>
    <source>
        <strain evidence="5">CCUG 52478</strain>
    </source>
</reference>
<proteinExistence type="predicted"/>
<dbReference type="InterPro" id="IPR001647">
    <property type="entry name" value="HTH_TetR"/>
</dbReference>